<evidence type="ECO:0000256" key="3">
    <source>
        <dbReference type="ARBA" id="ARBA00022835"/>
    </source>
</evidence>
<organism evidence="7 8">
    <name type="scientific">Marine Group III euryarchaeote</name>
    <dbReference type="NCBI Taxonomy" id="2173149"/>
    <lineage>
        <taxon>Archaea</taxon>
        <taxon>Methanobacteriati</taxon>
        <taxon>Thermoplasmatota</taxon>
        <taxon>Thermoplasmata</taxon>
        <taxon>Candidatus Thermoprofundales</taxon>
    </lineage>
</organism>
<evidence type="ECO:0000256" key="2">
    <source>
        <dbReference type="ARBA" id="ARBA00022490"/>
    </source>
</evidence>
<dbReference type="InterPro" id="IPR020869">
    <property type="entry name" value="Rrp42_archaea"/>
</dbReference>
<keyword evidence="3 4" id="KW-0271">Exosome</keyword>
<evidence type="ECO:0000259" key="6">
    <source>
        <dbReference type="Pfam" id="PF03725"/>
    </source>
</evidence>
<dbReference type="Pfam" id="PF01138">
    <property type="entry name" value="RNase_PH"/>
    <property type="match status" value="1"/>
</dbReference>
<dbReference type="SUPFAM" id="SSF54211">
    <property type="entry name" value="Ribosomal protein S5 domain 2-like"/>
    <property type="match status" value="1"/>
</dbReference>
<evidence type="ECO:0000313" key="7">
    <source>
        <dbReference type="EMBL" id="HIG63861.1"/>
    </source>
</evidence>
<dbReference type="InterPro" id="IPR050590">
    <property type="entry name" value="Exosome_comp_Rrp42_subfam"/>
</dbReference>
<protein>
    <recommendedName>
        <fullName evidence="4">Exosome complex component Rrp42</fullName>
    </recommendedName>
</protein>
<comment type="subunit">
    <text evidence="4">Component of the archaeal exosome complex. Forms a hexameric ring-like arrangement composed of 3 Rrp41-Rrp42 heterodimers. The hexameric ring associates with a trimer of Rrp4 and/or Csl4 subunits.</text>
</comment>
<sequence>MSSATVANLMRGHIEKLAAQGKRTDGRGANEFRGVSIETGLIGTAEGSSRVSLGDTTVMCGVKLLVGTPYPDSPGRGSMTTTAELACLASEQFEPGPPREPAIELARVVDRGIRESQMIDFEGLCIKHGEKVWIVFIDMHILDHGGNLFDCCTLAAASALGNAKIPNVQHGIADKDVDLPLSCWPISCTFAKLGETIVLDPNHDEETVMNARLTVAHDENGNLRAMQKGYSGAFTPDEIKASVKTARTADKALRKALKEATK</sequence>
<keyword evidence="2 4" id="KW-0963">Cytoplasm</keyword>
<dbReference type="Proteomes" id="UP000589516">
    <property type="component" value="Unassembled WGS sequence"/>
</dbReference>
<dbReference type="PANTHER" id="PTHR11097">
    <property type="entry name" value="EXOSOME COMPLEX EXONUCLEASE RIBOSOMAL RNA PROCESSING PROTEIN"/>
    <property type="match status" value="1"/>
</dbReference>
<dbReference type="FunFam" id="3.30.230.70:FF:000017">
    <property type="entry name" value="Exosome complex component Rrp42"/>
    <property type="match status" value="1"/>
</dbReference>
<dbReference type="InterPro" id="IPR020568">
    <property type="entry name" value="Ribosomal_Su5_D2-typ_SF"/>
</dbReference>
<comment type="subcellular location">
    <subcellularLocation>
        <location evidence="1 4">Cytoplasm</location>
    </subcellularLocation>
</comment>
<dbReference type="InterPro" id="IPR036345">
    <property type="entry name" value="ExoRNase_PH_dom2_sf"/>
</dbReference>
<reference evidence="8" key="1">
    <citation type="journal article" date="2019" name="bioRxiv">
        <title>Genome diversification in globally distributed novel marine Proteobacteria is linked to environmental adaptation.</title>
        <authorList>
            <person name="Zhou Z."/>
            <person name="Tran P.Q."/>
            <person name="Kieft K."/>
            <person name="Anantharaman K."/>
        </authorList>
    </citation>
    <scope>NUCLEOTIDE SEQUENCE [LARGE SCALE GENOMIC DNA]</scope>
</reference>
<evidence type="ECO:0000256" key="1">
    <source>
        <dbReference type="ARBA" id="ARBA00004496"/>
    </source>
</evidence>
<dbReference type="InterPro" id="IPR027408">
    <property type="entry name" value="PNPase/RNase_PH_dom_sf"/>
</dbReference>
<dbReference type="InterPro" id="IPR001247">
    <property type="entry name" value="ExoRNase_PH_dom1"/>
</dbReference>
<dbReference type="CDD" id="cd11365">
    <property type="entry name" value="RNase_PH_archRRP42"/>
    <property type="match status" value="1"/>
</dbReference>
<dbReference type="GO" id="GO:0016075">
    <property type="term" value="P:rRNA catabolic process"/>
    <property type="evidence" value="ECO:0007669"/>
    <property type="project" value="TreeGrafter"/>
</dbReference>
<evidence type="ECO:0000259" key="5">
    <source>
        <dbReference type="Pfam" id="PF01138"/>
    </source>
</evidence>
<comment type="similarity">
    <text evidence="4">Belongs to the RNase PH family. Rrp42 subfamily.</text>
</comment>
<comment type="function">
    <text evidence="4">Non-catalytic component of the exosome, which is a complex involved in RNA degradation. Contributes to the structuring of the Rrp41 active site.</text>
</comment>
<dbReference type="Gene3D" id="3.30.230.70">
    <property type="entry name" value="GHMP Kinase, N-terminal domain"/>
    <property type="match status" value="1"/>
</dbReference>
<dbReference type="AlphaFoldDB" id="A0A7C7ZE86"/>
<evidence type="ECO:0000256" key="4">
    <source>
        <dbReference type="HAMAP-Rule" id="MF_00622"/>
    </source>
</evidence>
<gene>
    <name evidence="4" type="primary">rrp42</name>
    <name evidence="7" type="ORF">EYQ16_05045</name>
</gene>
<feature type="domain" description="Exoribonuclease phosphorolytic" evidence="5">
    <location>
        <begin position="31"/>
        <end position="166"/>
    </location>
</feature>
<dbReference type="GO" id="GO:0000177">
    <property type="term" value="C:cytoplasmic exosome (RNase complex)"/>
    <property type="evidence" value="ECO:0007669"/>
    <property type="project" value="TreeGrafter"/>
</dbReference>
<dbReference type="Pfam" id="PF03725">
    <property type="entry name" value="RNase_PH_C"/>
    <property type="match status" value="1"/>
</dbReference>
<dbReference type="GO" id="GO:0035925">
    <property type="term" value="F:mRNA 3'-UTR AU-rich region binding"/>
    <property type="evidence" value="ECO:0007669"/>
    <property type="project" value="TreeGrafter"/>
</dbReference>
<comment type="caution">
    <text evidence="7">The sequence shown here is derived from an EMBL/GenBank/DDBJ whole genome shotgun (WGS) entry which is preliminary data.</text>
</comment>
<name>A0A7C7ZE86_9ARCH</name>
<dbReference type="SUPFAM" id="SSF55666">
    <property type="entry name" value="Ribonuclease PH domain 2-like"/>
    <property type="match status" value="1"/>
</dbReference>
<proteinExistence type="inferred from homology"/>
<dbReference type="InterPro" id="IPR015847">
    <property type="entry name" value="ExoRNase_PH_dom2"/>
</dbReference>
<feature type="domain" description="Exoribonuclease phosphorolytic" evidence="6">
    <location>
        <begin position="185"/>
        <end position="247"/>
    </location>
</feature>
<dbReference type="NCBIfam" id="NF003282">
    <property type="entry name" value="PRK04282.1-1"/>
    <property type="match status" value="1"/>
</dbReference>
<dbReference type="EMBL" id="DUAV01000031">
    <property type="protein sequence ID" value="HIG63861.1"/>
    <property type="molecule type" value="Genomic_DNA"/>
</dbReference>
<accession>A0A7C7ZE86</accession>
<evidence type="ECO:0000313" key="8">
    <source>
        <dbReference type="Proteomes" id="UP000589516"/>
    </source>
</evidence>
<dbReference type="PANTHER" id="PTHR11097:SF8">
    <property type="entry name" value="EXOSOME COMPLEX COMPONENT RRP42"/>
    <property type="match status" value="1"/>
</dbReference>
<dbReference type="HAMAP" id="MF_00622">
    <property type="entry name" value="Exosome_Rrp42"/>
    <property type="match status" value="1"/>
</dbReference>